<feature type="compositionally biased region" description="Basic and acidic residues" evidence="1">
    <location>
        <begin position="109"/>
        <end position="126"/>
    </location>
</feature>
<dbReference type="HOGENOM" id="CLU_148185_0_0_1"/>
<feature type="compositionally biased region" description="Polar residues" evidence="1">
    <location>
        <begin position="92"/>
        <end position="101"/>
    </location>
</feature>
<evidence type="ECO:0000313" key="3">
    <source>
        <dbReference type="Proteomes" id="UP000054549"/>
    </source>
</evidence>
<dbReference type="EMBL" id="KN818224">
    <property type="protein sequence ID" value="KIL70099.1"/>
    <property type="molecule type" value="Genomic_DNA"/>
</dbReference>
<protein>
    <recommendedName>
        <fullName evidence="4">Spo12</fullName>
    </recommendedName>
</protein>
<name>A0A0C2TS47_AMAMK</name>
<dbReference type="OrthoDB" id="5578329at2759"/>
<dbReference type="STRING" id="946122.A0A0C2TS47"/>
<sequence>MSATSTPNDSPLGTPIQPLHNPGQAAHIVVPQAPLGNIAPGMGARALLAKKLTKNHNPNFISPTDNMMTPCTQKLTAARKKQFAKGPKPIQLFSQKSQDNSASDDEESSHEGVENTLMHDENNPLR</sequence>
<reference evidence="2 3" key="1">
    <citation type="submission" date="2014-04" db="EMBL/GenBank/DDBJ databases">
        <title>Evolutionary Origins and Diversification of the Mycorrhizal Mutualists.</title>
        <authorList>
            <consortium name="DOE Joint Genome Institute"/>
            <consortium name="Mycorrhizal Genomics Consortium"/>
            <person name="Kohler A."/>
            <person name="Kuo A."/>
            <person name="Nagy L.G."/>
            <person name="Floudas D."/>
            <person name="Copeland A."/>
            <person name="Barry K.W."/>
            <person name="Cichocki N."/>
            <person name="Veneault-Fourrey C."/>
            <person name="LaButti K."/>
            <person name="Lindquist E.A."/>
            <person name="Lipzen A."/>
            <person name="Lundell T."/>
            <person name="Morin E."/>
            <person name="Murat C."/>
            <person name="Riley R."/>
            <person name="Ohm R."/>
            <person name="Sun H."/>
            <person name="Tunlid A."/>
            <person name="Henrissat B."/>
            <person name="Grigoriev I.V."/>
            <person name="Hibbett D.S."/>
            <person name="Martin F."/>
        </authorList>
    </citation>
    <scope>NUCLEOTIDE SEQUENCE [LARGE SCALE GENOMIC DNA]</scope>
    <source>
        <strain evidence="2 3">Koide BX008</strain>
    </source>
</reference>
<dbReference type="InterPro" id="IPR007727">
    <property type="entry name" value="Spo12"/>
</dbReference>
<accession>A0A0C2TS47</accession>
<gene>
    <name evidence="2" type="ORF">M378DRAFT_156153</name>
</gene>
<dbReference type="Pfam" id="PF05032">
    <property type="entry name" value="Spo12"/>
    <property type="match status" value="1"/>
</dbReference>
<dbReference type="AlphaFoldDB" id="A0A0C2TS47"/>
<evidence type="ECO:0000256" key="1">
    <source>
        <dbReference type="SAM" id="MobiDB-lite"/>
    </source>
</evidence>
<dbReference type="Proteomes" id="UP000054549">
    <property type="component" value="Unassembled WGS sequence"/>
</dbReference>
<feature type="region of interest" description="Disordered" evidence="1">
    <location>
        <begin position="1"/>
        <end position="25"/>
    </location>
</feature>
<organism evidence="2 3">
    <name type="scientific">Amanita muscaria (strain Koide BX008)</name>
    <dbReference type="NCBI Taxonomy" id="946122"/>
    <lineage>
        <taxon>Eukaryota</taxon>
        <taxon>Fungi</taxon>
        <taxon>Dikarya</taxon>
        <taxon>Basidiomycota</taxon>
        <taxon>Agaricomycotina</taxon>
        <taxon>Agaricomycetes</taxon>
        <taxon>Agaricomycetidae</taxon>
        <taxon>Agaricales</taxon>
        <taxon>Pluteineae</taxon>
        <taxon>Amanitaceae</taxon>
        <taxon>Amanita</taxon>
    </lineage>
</organism>
<keyword evidence="3" id="KW-1185">Reference proteome</keyword>
<evidence type="ECO:0000313" key="2">
    <source>
        <dbReference type="EMBL" id="KIL70099.1"/>
    </source>
</evidence>
<proteinExistence type="predicted"/>
<feature type="compositionally biased region" description="Polar residues" evidence="1">
    <location>
        <begin position="1"/>
        <end position="11"/>
    </location>
</feature>
<dbReference type="InParanoid" id="A0A0C2TS47"/>
<evidence type="ECO:0008006" key="4">
    <source>
        <dbReference type="Google" id="ProtNLM"/>
    </source>
</evidence>
<feature type="region of interest" description="Disordered" evidence="1">
    <location>
        <begin position="79"/>
        <end position="126"/>
    </location>
</feature>